<proteinExistence type="predicted"/>
<evidence type="ECO:0000256" key="1">
    <source>
        <dbReference type="SAM" id="MobiDB-lite"/>
    </source>
</evidence>
<accession>A0A7S2TWH3</accession>
<dbReference type="AlphaFoldDB" id="A0A7S2TWH3"/>
<dbReference type="EMBL" id="HBHP01025564">
    <property type="protein sequence ID" value="CAD9771887.1"/>
    <property type="molecule type" value="Transcribed_RNA"/>
</dbReference>
<feature type="compositionally biased region" description="Basic and acidic residues" evidence="1">
    <location>
        <begin position="86"/>
        <end position="101"/>
    </location>
</feature>
<reference evidence="2" key="1">
    <citation type="submission" date="2021-01" db="EMBL/GenBank/DDBJ databases">
        <authorList>
            <person name="Corre E."/>
            <person name="Pelletier E."/>
            <person name="Niang G."/>
            <person name="Scheremetjew M."/>
            <person name="Finn R."/>
            <person name="Kale V."/>
            <person name="Holt S."/>
            <person name="Cochrane G."/>
            <person name="Meng A."/>
            <person name="Brown T."/>
            <person name="Cohen L."/>
        </authorList>
    </citation>
    <scope>NUCLEOTIDE SEQUENCE</scope>
    <source>
        <strain evidence="2">CCMP622</strain>
    </source>
</reference>
<sequence length="101" mass="11502">MRTPKIIGLGAMLGAASAGLGVGFYTTPTEVREAAYREYSEGVRNRQTISELVTQRRYTYRPNTFSSKTFLISDTKPRREKIRQRMKAEGEKANNKNTPER</sequence>
<name>A0A7S2TWH3_9EUKA</name>
<gene>
    <name evidence="2" type="ORF">LSP00402_LOCUS15877</name>
</gene>
<protein>
    <submittedName>
        <fullName evidence="2">Uncharacterized protein</fullName>
    </submittedName>
</protein>
<organism evidence="2">
    <name type="scientific">Lotharella oceanica</name>
    <dbReference type="NCBI Taxonomy" id="641309"/>
    <lineage>
        <taxon>Eukaryota</taxon>
        <taxon>Sar</taxon>
        <taxon>Rhizaria</taxon>
        <taxon>Cercozoa</taxon>
        <taxon>Chlorarachniophyceae</taxon>
        <taxon>Lotharella</taxon>
    </lineage>
</organism>
<feature type="region of interest" description="Disordered" evidence="1">
    <location>
        <begin position="77"/>
        <end position="101"/>
    </location>
</feature>
<evidence type="ECO:0000313" key="2">
    <source>
        <dbReference type="EMBL" id="CAD9771887.1"/>
    </source>
</evidence>